<sequence length="92" mass="9966">MRFQTKAFALLSEEGIAKGIRRVTAVTTECAYDALNEASSLEKEVEDASKVEGNALEKVSSYSALKGRCGKGKSGLASGQGTLWIWLHHLHQ</sequence>
<proteinExistence type="predicted"/>
<gene>
    <name evidence="1" type="ORF">F2Q70_00013689</name>
</gene>
<dbReference type="GO" id="GO:0004813">
    <property type="term" value="F:alanine-tRNA ligase activity"/>
    <property type="evidence" value="ECO:0007669"/>
    <property type="project" value="TreeGrafter"/>
</dbReference>
<dbReference type="EMBL" id="QGKY02000089">
    <property type="protein sequence ID" value="KAF2615201.1"/>
    <property type="molecule type" value="Genomic_DNA"/>
</dbReference>
<dbReference type="GO" id="GO:0005739">
    <property type="term" value="C:mitochondrion"/>
    <property type="evidence" value="ECO:0007669"/>
    <property type="project" value="TreeGrafter"/>
</dbReference>
<dbReference type="PANTHER" id="PTHR11777:SF9">
    <property type="entry name" value="ALANINE--TRNA LIGASE, CYTOPLASMIC"/>
    <property type="match status" value="1"/>
</dbReference>
<reference evidence="1" key="1">
    <citation type="submission" date="2019-12" db="EMBL/GenBank/DDBJ databases">
        <title>Genome sequencing and annotation of Brassica cretica.</title>
        <authorList>
            <person name="Studholme D.J."/>
            <person name="Sarris P.F."/>
        </authorList>
    </citation>
    <scope>NUCLEOTIDE SEQUENCE</scope>
    <source>
        <strain evidence="1">PFS-102/07</strain>
        <tissue evidence="1">Leaf</tissue>
    </source>
</reference>
<protein>
    <submittedName>
        <fullName evidence="1">Uncharacterized protein</fullName>
    </submittedName>
</protein>
<dbReference type="GO" id="GO:0009507">
    <property type="term" value="C:chloroplast"/>
    <property type="evidence" value="ECO:0007669"/>
    <property type="project" value="TreeGrafter"/>
</dbReference>
<comment type="caution">
    <text evidence="1">The sequence shown here is derived from an EMBL/GenBank/DDBJ whole genome shotgun (WGS) entry which is preliminary data.</text>
</comment>
<dbReference type="PANTHER" id="PTHR11777">
    <property type="entry name" value="ALANYL-TRNA SYNTHETASE"/>
    <property type="match status" value="1"/>
</dbReference>
<evidence type="ECO:0000313" key="1">
    <source>
        <dbReference type="EMBL" id="KAF2615201.1"/>
    </source>
</evidence>
<dbReference type="InterPro" id="IPR050058">
    <property type="entry name" value="Ala-tRNA_ligase"/>
</dbReference>
<dbReference type="AlphaFoldDB" id="A0A8S9MBB2"/>
<accession>A0A8S9MBB2</accession>
<organism evidence="1">
    <name type="scientific">Brassica cretica</name>
    <name type="common">Mustard</name>
    <dbReference type="NCBI Taxonomy" id="69181"/>
    <lineage>
        <taxon>Eukaryota</taxon>
        <taxon>Viridiplantae</taxon>
        <taxon>Streptophyta</taxon>
        <taxon>Embryophyta</taxon>
        <taxon>Tracheophyta</taxon>
        <taxon>Spermatophyta</taxon>
        <taxon>Magnoliopsida</taxon>
        <taxon>eudicotyledons</taxon>
        <taxon>Gunneridae</taxon>
        <taxon>Pentapetalae</taxon>
        <taxon>rosids</taxon>
        <taxon>malvids</taxon>
        <taxon>Brassicales</taxon>
        <taxon>Brassicaceae</taxon>
        <taxon>Brassiceae</taxon>
        <taxon>Brassica</taxon>
    </lineage>
</organism>
<name>A0A8S9MBB2_BRACR</name>
<dbReference type="GO" id="GO:0006419">
    <property type="term" value="P:alanyl-tRNA aminoacylation"/>
    <property type="evidence" value="ECO:0007669"/>
    <property type="project" value="TreeGrafter"/>
</dbReference>
<dbReference type="GO" id="GO:0002161">
    <property type="term" value="F:aminoacyl-tRNA deacylase activity"/>
    <property type="evidence" value="ECO:0007669"/>
    <property type="project" value="TreeGrafter"/>
</dbReference>